<evidence type="ECO:0000313" key="2">
    <source>
        <dbReference type="Proteomes" id="UP000229699"/>
    </source>
</evidence>
<sequence length="18" mass="2083">MKIPSKEIEIALNRLTLI</sequence>
<dbReference type="Proteomes" id="UP000229699">
    <property type="component" value="Unassembled WGS sequence"/>
</dbReference>
<protein>
    <submittedName>
        <fullName evidence="1">Uncharacterized protein</fullName>
    </submittedName>
</protein>
<reference evidence="1 2" key="1">
    <citation type="submission" date="2017-09" db="EMBL/GenBank/DDBJ databases">
        <title>Depth-based differentiation of microbial function through sediment-hosted aquifers and enrichment of novel symbionts in the deep terrestrial subsurface.</title>
        <authorList>
            <person name="Probst A.J."/>
            <person name="Ladd B."/>
            <person name="Jarett J.K."/>
            <person name="Geller-Mcgrath D.E."/>
            <person name="Sieber C.M."/>
            <person name="Emerson J.B."/>
            <person name="Anantharaman K."/>
            <person name="Thomas B.C."/>
            <person name="Malmstrom R."/>
            <person name="Stieglmeier M."/>
            <person name="Klingl A."/>
            <person name="Woyke T."/>
            <person name="Ryan C.M."/>
            <person name="Banfield J.F."/>
        </authorList>
    </citation>
    <scope>NUCLEOTIDE SEQUENCE [LARGE SCALE GENOMIC DNA]</scope>
    <source>
        <strain evidence="1">CG22_combo_CG10-13_8_21_14_all_34_12</strain>
    </source>
</reference>
<organism evidence="1 2">
    <name type="scientific">Candidatus Roizmanbacteria bacterium CG22_combo_CG10-13_8_21_14_all_34_12</name>
    <dbReference type="NCBI Taxonomy" id="1974860"/>
    <lineage>
        <taxon>Bacteria</taxon>
        <taxon>Candidatus Roizmaniibacteriota</taxon>
    </lineage>
</organism>
<evidence type="ECO:0000313" key="1">
    <source>
        <dbReference type="EMBL" id="PIP63518.1"/>
    </source>
</evidence>
<accession>A0A2H0C2F5</accession>
<name>A0A2H0C2F5_9BACT</name>
<dbReference type="EMBL" id="PCTC01000044">
    <property type="protein sequence ID" value="PIP63518.1"/>
    <property type="molecule type" value="Genomic_DNA"/>
</dbReference>
<comment type="caution">
    <text evidence="1">The sequence shown here is derived from an EMBL/GenBank/DDBJ whole genome shotgun (WGS) entry which is preliminary data.</text>
</comment>
<dbReference type="AlphaFoldDB" id="A0A2H0C2F5"/>
<proteinExistence type="predicted"/>
<gene>
    <name evidence="1" type="ORF">COW97_02115</name>
</gene>